<dbReference type="AlphaFoldDB" id="A0A5J4UP79"/>
<accession>A0A5J4UP79</accession>
<name>A0A5J4UP79_9EUKA</name>
<organism evidence="1 2">
    <name type="scientific">Streblomastix strix</name>
    <dbReference type="NCBI Taxonomy" id="222440"/>
    <lineage>
        <taxon>Eukaryota</taxon>
        <taxon>Metamonada</taxon>
        <taxon>Preaxostyla</taxon>
        <taxon>Oxymonadida</taxon>
        <taxon>Streblomastigidae</taxon>
        <taxon>Streblomastix</taxon>
    </lineage>
</organism>
<sequence length="90" mass="10623">MILEQLRKQHALQMNENDETKPSQFAYIPENAVRDILGHQRTHKTSHQTNEQGEGRCKLYTFIRYQKKILKGSKQSSKYILDQTFIDTNI</sequence>
<dbReference type="EMBL" id="SNRW01014154">
    <property type="protein sequence ID" value="KAA6371791.1"/>
    <property type="molecule type" value="Genomic_DNA"/>
</dbReference>
<comment type="caution">
    <text evidence="1">The sequence shown here is derived from an EMBL/GenBank/DDBJ whole genome shotgun (WGS) entry which is preliminary data.</text>
</comment>
<dbReference type="Proteomes" id="UP000324800">
    <property type="component" value="Unassembled WGS sequence"/>
</dbReference>
<reference evidence="1 2" key="1">
    <citation type="submission" date="2019-03" db="EMBL/GenBank/DDBJ databases">
        <title>Single cell metagenomics reveals metabolic interactions within the superorganism composed of flagellate Streblomastix strix and complex community of Bacteroidetes bacteria on its surface.</title>
        <authorList>
            <person name="Treitli S.C."/>
            <person name="Kolisko M."/>
            <person name="Husnik F."/>
            <person name="Keeling P."/>
            <person name="Hampl V."/>
        </authorList>
    </citation>
    <scope>NUCLEOTIDE SEQUENCE [LARGE SCALE GENOMIC DNA]</scope>
    <source>
        <strain evidence="1">ST1C</strain>
    </source>
</reference>
<proteinExistence type="predicted"/>
<protein>
    <submittedName>
        <fullName evidence="1">Uncharacterized protein</fullName>
    </submittedName>
</protein>
<evidence type="ECO:0000313" key="1">
    <source>
        <dbReference type="EMBL" id="KAA6371791.1"/>
    </source>
</evidence>
<evidence type="ECO:0000313" key="2">
    <source>
        <dbReference type="Proteomes" id="UP000324800"/>
    </source>
</evidence>
<gene>
    <name evidence="1" type="ORF">EZS28_032683</name>
</gene>